<reference evidence="3" key="1">
    <citation type="submission" date="2015-11" db="EMBL/GenBank/DDBJ databases">
        <title>De novo transcriptome assembly of four potential Pierce s Disease insect vectors from Arizona vineyards.</title>
        <authorList>
            <person name="Tassone E.E."/>
        </authorList>
    </citation>
    <scope>NUCLEOTIDE SEQUENCE</scope>
</reference>
<evidence type="ECO:0000256" key="1">
    <source>
        <dbReference type="SAM" id="MobiDB-lite"/>
    </source>
</evidence>
<evidence type="ECO:0000313" key="3">
    <source>
        <dbReference type="EMBL" id="JAS66057.1"/>
    </source>
</evidence>
<keyword evidence="2" id="KW-0472">Membrane</keyword>
<evidence type="ECO:0000256" key="2">
    <source>
        <dbReference type="SAM" id="Phobius"/>
    </source>
</evidence>
<keyword evidence="2" id="KW-0812">Transmembrane</keyword>
<organism evidence="3">
    <name type="scientific">Cuerna arida</name>
    <dbReference type="NCBI Taxonomy" id="1464854"/>
    <lineage>
        <taxon>Eukaryota</taxon>
        <taxon>Metazoa</taxon>
        <taxon>Ecdysozoa</taxon>
        <taxon>Arthropoda</taxon>
        <taxon>Hexapoda</taxon>
        <taxon>Insecta</taxon>
        <taxon>Pterygota</taxon>
        <taxon>Neoptera</taxon>
        <taxon>Paraneoptera</taxon>
        <taxon>Hemiptera</taxon>
        <taxon>Auchenorrhyncha</taxon>
        <taxon>Membracoidea</taxon>
        <taxon>Cicadellidae</taxon>
        <taxon>Cicadellinae</taxon>
        <taxon>Proconiini</taxon>
        <taxon>Cuerna</taxon>
    </lineage>
</organism>
<feature type="transmembrane region" description="Helical" evidence="2">
    <location>
        <begin position="6"/>
        <end position="24"/>
    </location>
</feature>
<gene>
    <name evidence="3" type="ORF">g.6903</name>
</gene>
<feature type="region of interest" description="Disordered" evidence="1">
    <location>
        <begin position="151"/>
        <end position="170"/>
    </location>
</feature>
<proteinExistence type="predicted"/>
<protein>
    <submittedName>
        <fullName evidence="3">Uncharacterized protein</fullName>
    </submittedName>
</protein>
<sequence length="170" mass="19934">MGCLSVIFMVFVSIYLITFIVYICESVWDYCEQMCQMNCHPDNTKEQEAQQNISKEYELFLIMCELLKIKVPECEHFQIMCEQSQLYLPDTFGEEDEELVGLLLHIIEQLYNDEPDITTGQAADEVEADKEIILWFKQLIEDAWMQCCPVTPTEDEKNPPEFDIPQIINE</sequence>
<dbReference type="EMBL" id="GECZ01003712">
    <property type="protein sequence ID" value="JAS66057.1"/>
    <property type="molecule type" value="Transcribed_RNA"/>
</dbReference>
<dbReference type="AlphaFoldDB" id="A0A1B6GUG6"/>
<keyword evidence="2" id="KW-1133">Transmembrane helix</keyword>
<accession>A0A1B6GUG6</accession>
<name>A0A1B6GUG6_9HEMI</name>